<organism evidence="1 2">
    <name type="scientific">Triparma columacea</name>
    <dbReference type="NCBI Taxonomy" id="722753"/>
    <lineage>
        <taxon>Eukaryota</taxon>
        <taxon>Sar</taxon>
        <taxon>Stramenopiles</taxon>
        <taxon>Ochrophyta</taxon>
        <taxon>Bolidophyceae</taxon>
        <taxon>Parmales</taxon>
        <taxon>Triparmaceae</taxon>
        <taxon>Triparma</taxon>
    </lineage>
</organism>
<dbReference type="EMBL" id="BRYA01001232">
    <property type="protein sequence ID" value="GMI40672.1"/>
    <property type="molecule type" value="Genomic_DNA"/>
</dbReference>
<sequence length="228" mass="25526">ETIGVKLNPAKSKMLGKDCDTMRKALKEKFGDLDSDSYKGPKIGVVDGQDWRTAQYGEGVGIVFMGVPIGDRVFQHWYLMKKTAQVEEELDQIALMQLGESQQLAAMSLRCFQGKLQHIMQCLPPYTMRPYCQRLDVMVRKTLGQAVAQDLNDLEEFKIAQQRLGLPVRWGGVGQRNQVDVALAAFLGGMCLVGKKFLPDVVNSREGVAPWLEELVGEDAFTKDKRET</sequence>
<evidence type="ECO:0000313" key="2">
    <source>
        <dbReference type="Proteomes" id="UP001165065"/>
    </source>
</evidence>
<evidence type="ECO:0000313" key="1">
    <source>
        <dbReference type="EMBL" id="GMI40672.1"/>
    </source>
</evidence>
<dbReference type="Proteomes" id="UP001165065">
    <property type="component" value="Unassembled WGS sequence"/>
</dbReference>
<gene>
    <name evidence="1" type="ORF">TrCOL_g1937</name>
</gene>
<keyword evidence="2" id="KW-1185">Reference proteome</keyword>
<accession>A0A9W7G9B2</accession>
<protein>
    <submittedName>
        <fullName evidence="1">Uncharacterized protein</fullName>
    </submittedName>
</protein>
<feature type="non-terminal residue" evidence="1">
    <location>
        <position position="1"/>
    </location>
</feature>
<dbReference type="OrthoDB" id="410104at2759"/>
<feature type="non-terminal residue" evidence="1">
    <location>
        <position position="228"/>
    </location>
</feature>
<proteinExistence type="predicted"/>
<reference evidence="2" key="1">
    <citation type="journal article" date="2023" name="Commun. Biol.">
        <title>Genome analysis of Parmales, the sister group of diatoms, reveals the evolutionary specialization of diatoms from phago-mixotrophs to photoautotrophs.</title>
        <authorList>
            <person name="Ban H."/>
            <person name="Sato S."/>
            <person name="Yoshikawa S."/>
            <person name="Yamada K."/>
            <person name="Nakamura Y."/>
            <person name="Ichinomiya M."/>
            <person name="Sato N."/>
            <person name="Blanc-Mathieu R."/>
            <person name="Endo H."/>
            <person name="Kuwata A."/>
            <person name="Ogata H."/>
        </authorList>
    </citation>
    <scope>NUCLEOTIDE SEQUENCE [LARGE SCALE GENOMIC DNA]</scope>
</reference>
<comment type="caution">
    <text evidence="1">The sequence shown here is derived from an EMBL/GenBank/DDBJ whole genome shotgun (WGS) entry which is preliminary data.</text>
</comment>
<name>A0A9W7G9B2_9STRA</name>
<dbReference type="AlphaFoldDB" id="A0A9W7G9B2"/>